<dbReference type="Proteomes" id="UP001066276">
    <property type="component" value="Chromosome 10"/>
</dbReference>
<accession>A0AAV7M163</accession>
<evidence type="ECO:0000313" key="1">
    <source>
        <dbReference type="EMBL" id="KAJ1097515.1"/>
    </source>
</evidence>
<gene>
    <name evidence="1" type="ORF">NDU88_002633</name>
</gene>
<dbReference type="AlphaFoldDB" id="A0AAV7M163"/>
<organism evidence="1 2">
    <name type="scientific">Pleurodeles waltl</name>
    <name type="common">Iberian ribbed newt</name>
    <dbReference type="NCBI Taxonomy" id="8319"/>
    <lineage>
        <taxon>Eukaryota</taxon>
        <taxon>Metazoa</taxon>
        <taxon>Chordata</taxon>
        <taxon>Craniata</taxon>
        <taxon>Vertebrata</taxon>
        <taxon>Euteleostomi</taxon>
        <taxon>Amphibia</taxon>
        <taxon>Batrachia</taxon>
        <taxon>Caudata</taxon>
        <taxon>Salamandroidea</taxon>
        <taxon>Salamandridae</taxon>
        <taxon>Pleurodelinae</taxon>
        <taxon>Pleurodeles</taxon>
    </lineage>
</organism>
<sequence>MVPPDPVYMRPELVQIEPTPQLLPQPQQQLVPSYNAVAGPQSLATTHMMNQTMEVNAPQGLGPGQSPAAISLPITVGPPVPLYAQGKPGVCDQ</sequence>
<proteinExistence type="predicted"/>
<reference evidence="1" key="1">
    <citation type="journal article" date="2022" name="bioRxiv">
        <title>Sequencing and chromosome-scale assembly of the giantPleurodeles waltlgenome.</title>
        <authorList>
            <person name="Brown T."/>
            <person name="Elewa A."/>
            <person name="Iarovenko S."/>
            <person name="Subramanian E."/>
            <person name="Araus A.J."/>
            <person name="Petzold A."/>
            <person name="Susuki M."/>
            <person name="Suzuki K.-i.T."/>
            <person name="Hayashi T."/>
            <person name="Toyoda A."/>
            <person name="Oliveira C."/>
            <person name="Osipova E."/>
            <person name="Leigh N.D."/>
            <person name="Simon A."/>
            <person name="Yun M.H."/>
        </authorList>
    </citation>
    <scope>NUCLEOTIDE SEQUENCE</scope>
    <source>
        <strain evidence="1">20211129_DDA</strain>
        <tissue evidence="1">Liver</tissue>
    </source>
</reference>
<evidence type="ECO:0000313" key="2">
    <source>
        <dbReference type="Proteomes" id="UP001066276"/>
    </source>
</evidence>
<dbReference type="EMBL" id="JANPWB010000014">
    <property type="protein sequence ID" value="KAJ1097515.1"/>
    <property type="molecule type" value="Genomic_DNA"/>
</dbReference>
<name>A0AAV7M163_PLEWA</name>
<comment type="caution">
    <text evidence="1">The sequence shown here is derived from an EMBL/GenBank/DDBJ whole genome shotgun (WGS) entry which is preliminary data.</text>
</comment>
<keyword evidence="2" id="KW-1185">Reference proteome</keyword>
<protein>
    <submittedName>
        <fullName evidence="1">Uncharacterized protein</fullName>
    </submittedName>
</protein>